<reference evidence="2 3" key="1">
    <citation type="submission" date="2019-05" db="EMBL/GenBank/DDBJ databases">
        <title>Another draft genome of Portunus trituberculatus and its Hox gene families provides insights of decapod evolution.</title>
        <authorList>
            <person name="Jeong J.-H."/>
            <person name="Song I."/>
            <person name="Kim S."/>
            <person name="Choi T."/>
            <person name="Kim D."/>
            <person name="Ryu S."/>
            <person name="Kim W."/>
        </authorList>
    </citation>
    <scope>NUCLEOTIDE SEQUENCE [LARGE SCALE GENOMIC DNA]</scope>
    <source>
        <tissue evidence="2">Muscle</tissue>
    </source>
</reference>
<sequence>MVWWCHWSCCDDGVPGVERVFVSQEPRVFHWPRQRKGRPRVLQVPTTDKEEEEEEEEEEERREEEPHSFGGDIGNYRVRRDKVKRRLG</sequence>
<dbReference type="OrthoDB" id="6368385at2759"/>
<name>A0A5B7IIT3_PORTR</name>
<feature type="compositionally biased region" description="Acidic residues" evidence="1">
    <location>
        <begin position="49"/>
        <end position="62"/>
    </location>
</feature>
<dbReference type="AlphaFoldDB" id="A0A5B7IIT3"/>
<dbReference type="Proteomes" id="UP000324222">
    <property type="component" value="Unassembled WGS sequence"/>
</dbReference>
<feature type="region of interest" description="Disordered" evidence="1">
    <location>
        <begin position="36"/>
        <end position="88"/>
    </location>
</feature>
<protein>
    <submittedName>
        <fullName evidence="2">Uncharacterized protein</fullName>
    </submittedName>
</protein>
<comment type="caution">
    <text evidence="2">The sequence shown here is derived from an EMBL/GenBank/DDBJ whole genome shotgun (WGS) entry which is preliminary data.</text>
</comment>
<feature type="compositionally biased region" description="Basic residues" evidence="1">
    <location>
        <begin position="77"/>
        <end position="88"/>
    </location>
</feature>
<accession>A0A5B7IIT3</accession>
<evidence type="ECO:0000313" key="3">
    <source>
        <dbReference type="Proteomes" id="UP000324222"/>
    </source>
</evidence>
<organism evidence="2 3">
    <name type="scientific">Portunus trituberculatus</name>
    <name type="common">Swimming crab</name>
    <name type="synonym">Neptunus trituberculatus</name>
    <dbReference type="NCBI Taxonomy" id="210409"/>
    <lineage>
        <taxon>Eukaryota</taxon>
        <taxon>Metazoa</taxon>
        <taxon>Ecdysozoa</taxon>
        <taxon>Arthropoda</taxon>
        <taxon>Crustacea</taxon>
        <taxon>Multicrustacea</taxon>
        <taxon>Malacostraca</taxon>
        <taxon>Eumalacostraca</taxon>
        <taxon>Eucarida</taxon>
        <taxon>Decapoda</taxon>
        <taxon>Pleocyemata</taxon>
        <taxon>Brachyura</taxon>
        <taxon>Eubrachyura</taxon>
        <taxon>Portunoidea</taxon>
        <taxon>Portunidae</taxon>
        <taxon>Portuninae</taxon>
        <taxon>Portunus</taxon>
    </lineage>
</organism>
<evidence type="ECO:0000256" key="1">
    <source>
        <dbReference type="SAM" id="MobiDB-lite"/>
    </source>
</evidence>
<gene>
    <name evidence="2" type="ORF">E2C01_076862</name>
</gene>
<keyword evidence="3" id="KW-1185">Reference proteome</keyword>
<evidence type="ECO:0000313" key="2">
    <source>
        <dbReference type="EMBL" id="MPC82213.1"/>
    </source>
</evidence>
<proteinExistence type="predicted"/>
<dbReference type="EMBL" id="VSRR010059136">
    <property type="protein sequence ID" value="MPC82213.1"/>
    <property type="molecule type" value="Genomic_DNA"/>
</dbReference>